<reference evidence="2" key="1">
    <citation type="journal article" date="2015" name="BMC Genomics">
        <title>Draft genome of a commonly misdiagnosed multidrug resistant pathogen Candida auris.</title>
        <authorList>
            <person name="Chatterjee S."/>
            <person name="Alampalli S.V."/>
            <person name="Nageshan R.K."/>
            <person name="Chettiar S.T."/>
            <person name="Joshi S."/>
            <person name="Tatu U.S."/>
        </authorList>
    </citation>
    <scope>NUCLEOTIDE SEQUENCE [LARGE SCALE GENOMIC DNA]</scope>
    <source>
        <strain evidence="2">6684</strain>
    </source>
</reference>
<proteinExistence type="predicted"/>
<dbReference type="EMBL" id="LGST01000066">
    <property type="protein sequence ID" value="KND95670.1"/>
    <property type="molecule type" value="Genomic_DNA"/>
</dbReference>
<sequence>MRKASLIHTRAPRRELFLAGAERQPLSVSRLADPRKWTGSVWPGLIFGDTLGEVGASLDKRGA</sequence>
<gene>
    <name evidence="1" type="ORF">QG37_07995</name>
</gene>
<dbReference type="Proteomes" id="UP000037122">
    <property type="component" value="Unassembled WGS sequence"/>
</dbReference>
<dbReference type="AlphaFoldDB" id="A0A0L0NPS3"/>
<dbReference type="VEuPathDB" id="FungiDB:QG37_07995"/>
<name>A0A0L0NPS3_CANAR</name>
<protein>
    <submittedName>
        <fullName evidence="1">Uncharacterized protein</fullName>
    </submittedName>
</protein>
<accession>A0A0L0NPS3</accession>
<comment type="caution">
    <text evidence="1">The sequence shown here is derived from an EMBL/GenBank/DDBJ whole genome shotgun (WGS) entry which is preliminary data.</text>
</comment>
<organism evidence="1 2">
    <name type="scientific">Candidozyma auris</name>
    <name type="common">Yeast</name>
    <name type="synonym">Candida auris</name>
    <dbReference type="NCBI Taxonomy" id="498019"/>
    <lineage>
        <taxon>Eukaryota</taxon>
        <taxon>Fungi</taxon>
        <taxon>Dikarya</taxon>
        <taxon>Ascomycota</taxon>
        <taxon>Saccharomycotina</taxon>
        <taxon>Pichiomycetes</taxon>
        <taxon>Metschnikowiaceae</taxon>
        <taxon>Candidozyma</taxon>
    </lineage>
</organism>
<evidence type="ECO:0000313" key="1">
    <source>
        <dbReference type="EMBL" id="KND95670.1"/>
    </source>
</evidence>
<evidence type="ECO:0000313" key="2">
    <source>
        <dbReference type="Proteomes" id="UP000037122"/>
    </source>
</evidence>